<dbReference type="SUPFAM" id="SSF52833">
    <property type="entry name" value="Thioredoxin-like"/>
    <property type="match status" value="1"/>
</dbReference>
<dbReference type="InterPro" id="IPR012341">
    <property type="entry name" value="6hp_glycosidase-like_sf"/>
</dbReference>
<dbReference type="GO" id="GO:0005975">
    <property type="term" value="P:carbohydrate metabolic process"/>
    <property type="evidence" value="ECO:0007669"/>
    <property type="project" value="InterPro"/>
</dbReference>
<organism evidence="2 3">
    <name type="scientific">Oscillibacter hominis</name>
    <dbReference type="NCBI Taxonomy" id="2763056"/>
    <lineage>
        <taxon>Bacteria</taxon>
        <taxon>Bacillati</taxon>
        <taxon>Bacillota</taxon>
        <taxon>Clostridia</taxon>
        <taxon>Eubacteriales</taxon>
        <taxon>Oscillospiraceae</taxon>
        <taxon>Oscillibacter</taxon>
    </lineage>
</organism>
<dbReference type="EMBL" id="CP060490">
    <property type="protein sequence ID" value="QNL45719.1"/>
    <property type="molecule type" value="Genomic_DNA"/>
</dbReference>
<evidence type="ECO:0000313" key="2">
    <source>
        <dbReference type="EMBL" id="QNL45719.1"/>
    </source>
</evidence>
<dbReference type="Pfam" id="PF03190">
    <property type="entry name" value="Thioredox_DsbH"/>
    <property type="match status" value="1"/>
</dbReference>
<dbReference type="InterPro" id="IPR008928">
    <property type="entry name" value="6-hairpin_glycosidase_sf"/>
</dbReference>
<dbReference type="Gene3D" id="1.50.10.20">
    <property type="match status" value="1"/>
</dbReference>
<protein>
    <submittedName>
        <fullName evidence="2">Thioredoxin domain-containing protein</fullName>
    </submittedName>
</protein>
<keyword evidence="3" id="KW-1185">Reference proteome</keyword>
<gene>
    <name evidence="2" type="ORF">H8790_06915</name>
</gene>
<dbReference type="Gene3D" id="1.50.10.10">
    <property type="match status" value="1"/>
</dbReference>
<accession>A0A7G9B838</accession>
<dbReference type="InterPro" id="IPR036249">
    <property type="entry name" value="Thioredoxin-like_sf"/>
</dbReference>
<reference evidence="2 3" key="1">
    <citation type="submission" date="2020-08" db="EMBL/GenBank/DDBJ databases">
        <authorList>
            <person name="Liu C."/>
            <person name="Sun Q."/>
        </authorList>
    </citation>
    <scope>NUCLEOTIDE SEQUENCE [LARGE SCALE GENOMIC DNA]</scope>
    <source>
        <strain evidence="2 3">NSJ-62</strain>
    </source>
</reference>
<evidence type="ECO:0000313" key="3">
    <source>
        <dbReference type="Proteomes" id="UP000515960"/>
    </source>
</evidence>
<dbReference type="CDD" id="cd02955">
    <property type="entry name" value="SSP411"/>
    <property type="match status" value="1"/>
</dbReference>
<dbReference type="PANTHER" id="PTHR42899">
    <property type="entry name" value="SPERMATOGENESIS-ASSOCIATED PROTEIN 20"/>
    <property type="match status" value="1"/>
</dbReference>
<dbReference type="Proteomes" id="UP000515960">
    <property type="component" value="Chromosome"/>
</dbReference>
<dbReference type="SUPFAM" id="SSF48208">
    <property type="entry name" value="Six-hairpin glycosidases"/>
    <property type="match status" value="1"/>
</dbReference>
<sequence>MANRLQNEKSPYLLQHKDNPVDWYPWSAEAFEAAGLEDKPVFLSIGYSTCHWCHVMAHESFEDTEIAELLKDFICIKVDREERPDIDAVYMDVCQALTGSGGWPLTILMTPEQKPFFAGTYFPKKGRRGQPGLTEVLKQAKYLWDHDRERLIDAGNQITEELLKNRKCDSIDPEKSMLSESYEFLRKNFDPDFGGFGGAPKFPTPHNLLFLLRYYRCENEPNALRMVEKTLDAMARGGIFDHIGGGFSRYSTDDKWLIPHFEKMLYDNALLIPAYLEAYQITKKECYAEVARRTGDYILRELTDPEGGFYCGQDADSDGEEGKYYTFTPNEIESVLGQEKGAEFCRLYGITDRGNFEGKSIPNRIGQKAEGWRMGAPEFEMLYEYRKQRFALHKDDKILLSWNAWTIIALAQAGSILQDDRYFSAAMSAQRFIEESMTDEHNRPFHRFRDGEAAHAGQLDDYAVYALALLELYRTTLDVNYLKQAILRAGQMTDLFEDEANGGYFLGARDAERLIARPKELYDGAVPSGNSVAAVVLGRIASLTGDMLWQERSDRQLRFISGQVREYPAGYTFSMLAVADSLYPHRELVCAGKNPPEELKEYLRNNPADDISVIFKSEENGSLLAEIAPFTLNYPLPVQAVLYYLCENGTCRAPVDDFVKLPL</sequence>
<evidence type="ECO:0000259" key="1">
    <source>
        <dbReference type="Pfam" id="PF03190"/>
    </source>
</evidence>
<dbReference type="InterPro" id="IPR004879">
    <property type="entry name" value="Ssp411-like_TRX"/>
</dbReference>
<dbReference type="PANTHER" id="PTHR42899:SF1">
    <property type="entry name" value="SPERMATOGENESIS-ASSOCIATED PROTEIN 20"/>
    <property type="match status" value="1"/>
</dbReference>
<proteinExistence type="predicted"/>
<feature type="domain" description="Spermatogenesis-associated protein 20-like TRX" evidence="1">
    <location>
        <begin position="3"/>
        <end position="162"/>
    </location>
</feature>
<dbReference type="RefSeq" id="WP_187334147.1">
    <property type="nucleotide sequence ID" value="NZ_CP060490.1"/>
</dbReference>
<dbReference type="AlphaFoldDB" id="A0A7G9B838"/>
<dbReference type="InterPro" id="IPR024705">
    <property type="entry name" value="Ssp411"/>
</dbReference>
<name>A0A7G9B838_9FIRM</name>
<dbReference type="Gene3D" id="3.40.30.10">
    <property type="entry name" value="Glutaredoxin"/>
    <property type="match status" value="1"/>
</dbReference>
<dbReference type="KEGG" id="ohi:H8790_06915"/>
<dbReference type="PIRSF" id="PIRSF006402">
    <property type="entry name" value="UCP006402_thioredoxin"/>
    <property type="match status" value="1"/>
</dbReference>